<dbReference type="InterPro" id="IPR049453">
    <property type="entry name" value="Memb_transporter_dom"/>
</dbReference>
<keyword evidence="11" id="KW-1185">Reference proteome</keyword>
<feature type="domain" description="DUF2421" evidence="7">
    <location>
        <begin position="779"/>
        <end position="932"/>
    </location>
</feature>
<reference evidence="10" key="1">
    <citation type="submission" date="2020-12" db="EMBL/GenBank/DDBJ databases">
        <title>Metabolic potential, ecology and presence of endohyphal bacteria is reflected in genomic diversity of Mucoromycotina.</title>
        <authorList>
            <person name="Muszewska A."/>
            <person name="Okrasinska A."/>
            <person name="Steczkiewicz K."/>
            <person name="Drgas O."/>
            <person name="Orlowska M."/>
            <person name="Perlinska-Lenart U."/>
            <person name="Aleksandrzak-Piekarczyk T."/>
            <person name="Szatraj K."/>
            <person name="Zielenkiewicz U."/>
            <person name="Pilsyk S."/>
            <person name="Malc E."/>
            <person name="Mieczkowski P."/>
            <person name="Kruszewska J.S."/>
            <person name="Biernat P."/>
            <person name="Pawlowska J."/>
        </authorList>
    </citation>
    <scope>NUCLEOTIDE SEQUENCE</scope>
    <source>
        <strain evidence="10">WA0000017839</strain>
    </source>
</reference>
<evidence type="ECO:0000313" key="11">
    <source>
        <dbReference type="Proteomes" id="UP000603453"/>
    </source>
</evidence>
<feature type="transmembrane region" description="Helical" evidence="6">
    <location>
        <begin position="762"/>
        <end position="779"/>
    </location>
</feature>
<name>A0A8H7RCU0_9FUNG</name>
<dbReference type="GO" id="GO:0016020">
    <property type="term" value="C:membrane"/>
    <property type="evidence" value="ECO:0007669"/>
    <property type="project" value="UniProtKB-SubCell"/>
</dbReference>
<dbReference type="AlphaFoldDB" id="A0A8H7RCU0"/>
<evidence type="ECO:0000259" key="7">
    <source>
        <dbReference type="Pfam" id="PF10334"/>
    </source>
</evidence>
<feature type="transmembrane region" description="Helical" evidence="6">
    <location>
        <begin position="108"/>
        <end position="129"/>
    </location>
</feature>
<evidence type="ECO:0000256" key="6">
    <source>
        <dbReference type="SAM" id="Phobius"/>
    </source>
</evidence>
<dbReference type="InterPro" id="IPR018820">
    <property type="entry name" value="BRE4-related_DUF2421"/>
</dbReference>
<feature type="domain" description="Integral membrane bound transporter" evidence="9">
    <location>
        <begin position="645"/>
        <end position="773"/>
    </location>
</feature>
<feature type="transmembrane region" description="Helical" evidence="6">
    <location>
        <begin position="722"/>
        <end position="741"/>
    </location>
</feature>
<comment type="subcellular location">
    <subcellularLocation>
        <location evidence="1">Membrane</location>
        <topology evidence="1">Multi-pass membrane protein</topology>
    </subcellularLocation>
</comment>
<feature type="transmembrane region" description="Helical" evidence="6">
    <location>
        <begin position="170"/>
        <end position="190"/>
    </location>
</feature>
<organism evidence="10 11">
    <name type="scientific">Mucor saturninus</name>
    <dbReference type="NCBI Taxonomy" id="64648"/>
    <lineage>
        <taxon>Eukaryota</taxon>
        <taxon>Fungi</taxon>
        <taxon>Fungi incertae sedis</taxon>
        <taxon>Mucoromycota</taxon>
        <taxon>Mucoromycotina</taxon>
        <taxon>Mucoromycetes</taxon>
        <taxon>Mucorales</taxon>
        <taxon>Mucorineae</taxon>
        <taxon>Mucoraceae</taxon>
        <taxon>Mucor</taxon>
    </lineage>
</organism>
<feature type="transmembrane region" description="Helical" evidence="6">
    <location>
        <begin position="79"/>
        <end position="96"/>
    </location>
</feature>
<protein>
    <recommendedName>
        <fullName evidence="12">DUF2421 domain-containing protein</fullName>
    </recommendedName>
</protein>
<gene>
    <name evidence="10" type="ORF">INT47_006848</name>
</gene>
<evidence type="ECO:0000256" key="2">
    <source>
        <dbReference type="ARBA" id="ARBA00022692"/>
    </source>
</evidence>
<feature type="domain" description="Putative ER transporter 6TM N-terminal" evidence="8">
    <location>
        <begin position="146"/>
        <end position="308"/>
    </location>
</feature>
<evidence type="ECO:0000313" key="10">
    <source>
        <dbReference type="EMBL" id="KAG2207373.1"/>
    </source>
</evidence>
<keyword evidence="2 6" id="KW-0812">Transmembrane</keyword>
<feature type="compositionally biased region" description="Low complexity" evidence="5">
    <location>
        <begin position="523"/>
        <end position="533"/>
    </location>
</feature>
<feature type="transmembrane region" description="Helical" evidence="6">
    <location>
        <begin position="54"/>
        <end position="73"/>
    </location>
</feature>
<keyword evidence="3 6" id="KW-1133">Transmembrane helix</keyword>
<dbReference type="EMBL" id="JAEPRD010000025">
    <property type="protein sequence ID" value="KAG2207373.1"/>
    <property type="molecule type" value="Genomic_DNA"/>
</dbReference>
<accession>A0A8H7RCU0</accession>
<feature type="region of interest" description="Disordered" evidence="5">
    <location>
        <begin position="523"/>
        <end position="547"/>
    </location>
</feature>
<dbReference type="InterPro" id="IPR023244">
    <property type="entry name" value="Brefeldin_A-sensitivity_4"/>
</dbReference>
<feature type="transmembrane region" description="Helical" evidence="6">
    <location>
        <begin position="666"/>
        <end position="691"/>
    </location>
</feature>
<dbReference type="Pfam" id="PF13515">
    <property type="entry name" value="FUSC_2"/>
    <property type="match status" value="1"/>
</dbReference>
<proteinExistence type="predicted"/>
<comment type="caution">
    <text evidence="10">The sequence shown here is derived from an EMBL/GenBank/DDBJ whole genome shotgun (WGS) entry which is preliminary data.</text>
</comment>
<dbReference type="PANTHER" id="PTHR37994:SF3">
    <property type="entry name" value="ER TRANSPORTER 6TM N-TERMINAL DOMAIN-CONTAINING PROTEIN"/>
    <property type="match status" value="1"/>
</dbReference>
<dbReference type="OrthoDB" id="2274698at2759"/>
<dbReference type="Proteomes" id="UP000603453">
    <property type="component" value="Unassembled WGS sequence"/>
</dbReference>
<dbReference type="InterPro" id="IPR018823">
    <property type="entry name" value="ArAE_2_N"/>
</dbReference>
<dbReference type="Pfam" id="PF10337">
    <property type="entry name" value="ArAE_2_N"/>
    <property type="match status" value="1"/>
</dbReference>
<keyword evidence="4 6" id="KW-0472">Membrane</keyword>
<dbReference type="Pfam" id="PF10334">
    <property type="entry name" value="BRE4"/>
    <property type="match status" value="1"/>
</dbReference>
<dbReference type="PANTHER" id="PTHR37994">
    <property type="entry name" value="ARAE_2_N DOMAIN-CONTAINING PROTEIN-RELATED"/>
    <property type="match status" value="1"/>
</dbReference>
<feature type="transmembrane region" description="Helical" evidence="6">
    <location>
        <begin position="141"/>
        <end position="163"/>
    </location>
</feature>
<evidence type="ECO:0000256" key="4">
    <source>
        <dbReference type="ARBA" id="ARBA00023136"/>
    </source>
</evidence>
<evidence type="ECO:0008006" key="12">
    <source>
        <dbReference type="Google" id="ProtNLM"/>
    </source>
</evidence>
<feature type="transmembrane region" description="Helical" evidence="6">
    <location>
        <begin position="202"/>
        <end position="221"/>
    </location>
</feature>
<evidence type="ECO:0000259" key="9">
    <source>
        <dbReference type="Pfam" id="PF13515"/>
    </source>
</evidence>
<evidence type="ECO:0000259" key="8">
    <source>
        <dbReference type="Pfam" id="PF10337"/>
    </source>
</evidence>
<evidence type="ECO:0000256" key="5">
    <source>
        <dbReference type="SAM" id="MobiDB-lite"/>
    </source>
</evidence>
<evidence type="ECO:0000256" key="1">
    <source>
        <dbReference type="ARBA" id="ARBA00004141"/>
    </source>
</evidence>
<feature type="compositionally biased region" description="Gly residues" evidence="5">
    <location>
        <begin position="534"/>
        <end position="547"/>
    </location>
</feature>
<sequence>MTNRRTRESSMDSLTTYKADDDVTTGSKHSKKSIIPTKKTLGQRLYAKVPPFQLTRTIIKASIGILIGLLFVFEKNCSKAVGPAGILVPIATLMYFPIRPLGKHSYACFQGIFSALVGAAWSFLAMYLANLARDPSIPTPVQPYSSAVLAVFMFIGVFGITYVRVKFPQANFATIFASMIVSFCLTQAAITPGFQPTVVYMFLKPIAFATAIGLAVDVLLWPDDSITKYMGVLNKSLKEYNGFFQEHSDAFLSSATETPSATTTLPSLHARLQNSILTLIDSKREVQREILFNRICHDDIKQLTKIVKMMRGPLHGIGLSLITKTDRLAHIKQPYFSSTVANEGEEEKEETEEVSRLRKDFLSNLDAFRKNGQEFSDTCVTILDECNARLMKFSGKPRSLTSTILWPFPRIFLSDYKKNYQQTETEADLLSVRFKQAIDKYEQANQTSPLRLIDLNSKVFKDRFNGLLQIIYLFEYNLGEHANYLLSLIACLETMEAKRTKRRLWIPHLTLRKYFRSTDVNPSMGGPVGSVPGSNGGAGGGSGGGGEANHEMSTDLNLTQTMSRHDMLNNYVEDVELAGSRNQKGTLFSRDPDINPPETAFERFFYKVHIYSQWMSSIDAMFALKTSAGFVLLSLPAFLPQSYAWFFAQHGQWATVTLMMWMFPMAGMFAFTIILRILGTVLGGVAGIIIWEITRGNPYGLVILTFFVMWPLYYVFFTNQVLNIVAIMTQVTLMLVICYEYQFIANGVAVHDSVEMIAGKRILLVLIGVAASAILSMIPKPVTGRVELRKRLSQTIADMSKLYAILIGDLVTIYENNRDPTPGQTKAFKKLALGIRRQIADEQMFLKLSKLEPSMRGKFPVEVYTRLVEKVDNMSDLLLGMAYASKSIDRSWQRNIVHVLRQHRTEYLASILAIMKLLSATLSSKMALPPYMLSPKELRERLAQRLSQVIVDSPDHLDMNTFPGYCAYAVNSFKFSEELGEVLECVEQLVGVEDPEQWLLIHA</sequence>
<feature type="transmembrane region" description="Helical" evidence="6">
    <location>
        <begin position="622"/>
        <end position="646"/>
    </location>
</feature>
<evidence type="ECO:0000256" key="3">
    <source>
        <dbReference type="ARBA" id="ARBA00022989"/>
    </source>
</evidence>
<dbReference type="PRINTS" id="PR02047">
    <property type="entry name" value="BREFELDNASP4"/>
</dbReference>
<feature type="transmembrane region" description="Helical" evidence="6">
    <location>
        <begin position="698"/>
        <end position="716"/>
    </location>
</feature>